<dbReference type="Proteomes" id="UP000215059">
    <property type="component" value="Unassembled WGS sequence"/>
</dbReference>
<dbReference type="InterPro" id="IPR058094">
    <property type="entry name" value="Ig-like_OmpL47-like"/>
</dbReference>
<dbReference type="RefSeq" id="WP_094252890.1">
    <property type="nucleotide sequence ID" value="NZ_JBHLXL010000001.1"/>
</dbReference>
<feature type="signal peptide" evidence="1">
    <location>
        <begin position="1"/>
        <end position="23"/>
    </location>
</feature>
<dbReference type="NCBIfam" id="NF047446">
    <property type="entry name" value="barrel_OmpL47"/>
    <property type="match status" value="1"/>
</dbReference>
<gene>
    <name evidence="2" type="ORF">CGZ90_12785</name>
</gene>
<dbReference type="OrthoDB" id="9801679at2"/>
<accession>A0A235F8A9</accession>
<keyword evidence="1" id="KW-0732">Signal</keyword>
<evidence type="ECO:0000313" key="3">
    <source>
        <dbReference type="Proteomes" id="UP000215059"/>
    </source>
</evidence>
<sequence length="339" mass="37151">MKLVKMIAAGLLSTMLAVPAAYADEGQPTSFRGNLSPSEVQAPARSFSIMADGITGNIMQHDIPTQEYVNETSVISLANLYNYQQVNAVSDNNLTVTFDRNVEKLPIGVTWGTLPNVETIYPNVLFTWNNSLEMNLSKPAKTFGFELAPNIFNTPYPFTADFYNGDIIVGSITRTISSPYGVSLMAATATSSSFTKVRITTTGNPSGLAIAQIRYNLDNTAPETYATMAMVKNRFNVKLSASDDMSGVAKTEYRIDNGNWMTYEGGFSIGNKQTLEYRSVDNTGNVESTHFIGPNEEGYHLENVYVKTSKGIEGPYTRTITDGEEFLRLFMGLGMPATQ</sequence>
<feature type="chain" id="PRO_5013212114" evidence="1">
    <location>
        <begin position="24"/>
        <end position="339"/>
    </location>
</feature>
<evidence type="ECO:0000256" key="1">
    <source>
        <dbReference type="SAM" id="SignalP"/>
    </source>
</evidence>
<name>A0A235F8A9_9BACL</name>
<proteinExistence type="predicted"/>
<reference evidence="2 3" key="1">
    <citation type="submission" date="2017-07" db="EMBL/GenBank/DDBJ databases">
        <title>Fictibacillus sp. nov. GDSW-R2A3 Genome sequencing and assembly.</title>
        <authorList>
            <person name="Mayilraj S."/>
        </authorList>
    </citation>
    <scope>NUCLEOTIDE SEQUENCE [LARGE SCALE GENOMIC DNA]</scope>
    <source>
        <strain evidence="2 3">GDSW-R2A3</strain>
    </source>
</reference>
<dbReference type="Gene3D" id="3.30.1920.20">
    <property type="match status" value="1"/>
</dbReference>
<dbReference type="EMBL" id="NOII01000003">
    <property type="protein sequence ID" value="OYD57540.1"/>
    <property type="molecule type" value="Genomic_DNA"/>
</dbReference>
<organism evidence="2 3">
    <name type="scientific">Fictibacillus aquaticus</name>
    <dbReference type="NCBI Taxonomy" id="2021314"/>
    <lineage>
        <taxon>Bacteria</taxon>
        <taxon>Bacillati</taxon>
        <taxon>Bacillota</taxon>
        <taxon>Bacilli</taxon>
        <taxon>Bacillales</taxon>
        <taxon>Fictibacillaceae</taxon>
        <taxon>Fictibacillus</taxon>
    </lineage>
</organism>
<evidence type="ECO:0000313" key="2">
    <source>
        <dbReference type="EMBL" id="OYD57540.1"/>
    </source>
</evidence>
<comment type="caution">
    <text evidence="2">The sequence shown here is derived from an EMBL/GenBank/DDBJ whole genome shotgun (WGS) entry which is preliminary data.</text>
</comment>
<protein>
    <submittedName>
        <fullName evidence="2">Uncharacterized protein</fullName>
    </submittedName>
</protein>
<keyword evidence="3" id="KW-1185">Reference proteome</keyword>
<dbReference type="AlphaFoldDB" id="A0A235F8A9"/>